<evidence type="ECO:0000256" key="2">
    <source>
        <dbReference type="SAM" id="MobiDB-lite"/>
    </source>
</evidence>
<keyword evidence="1 3" id="KW-0472">Membrane</keyword>
<proteinExistence type="predicted"/>
<dbReference type="Gene3D" id="3.30.1330.60">
    <property type="entry name" value="OmpA-like domain"/>
    <property type="match status" value="2"/>
</dbReference>
<dbReference type="CDD" id="cd07185">
    <property type="entry name" value="OmpA_C-like"/>
    <property type="match status" value="1"/>
</dbReference>
<organism evidence="5 6">
    <name type="scientific">Flavobacterium terrae</name>
    <dbReference type="NCBI Taxonomy" id="415425"/>
    <lineage>
        <taxon>Bacteria</taxon>
        <taxon>Pseudomonadati</taxon>
        <taxon>Bacteroidota</taxon>
        <taxon>Flavobacteriia</taxon>
        <taxon>Flavobacteriales</taxon>
        <taxon>Flavobacteriaceae</taxon>
        <taxon>Flavobacterium</taxon>
    </lineage>
</organism>
<feature type="transmembrane region" description="Helical" evidence="3">
    <location>
        <begin position="7"/>
        <end position="25"/>
    </location>
</feature>
<feature type="region of interest" description="Disordered" evidence="2">
    <location>
        <begin position="271"/>
        <end position="301"/>
    </location>
</feature>
<accession>A0A1M6GF62</accession>
<reference evidence="6" key="1">
    <citation type="submission" date="2016-11" db="EMBL/GenBank/DDBJ databases">
        <authorList>
            <person name="Varghese N."/>
            <person name="Submissions S."/>
        </authorList>
    </citation>
    <scope>NUCLEOTIDE SEQUENCE [LARGE SCALE GENOMIC DNA]</scope>
    <source>
        <strain evidence="6">DSM 18829</strain>
    </source>
</reference>
<dbReference type="PROSITE" id="PS51257">
    <property type="entry name" value="PROKAR_LIPOPROTEIN"/>
    <property type="match status" value="1"/>
</dbReference>
<evidence type="ECO:0000313" key="5">
    <source>
        <dbReference type="EMBL" id="SHJ08595.1"/>
    </source>
</evidence>
<protein>
    <submittedName>
        <fullName evidence="5">OmpA family protein</fullName>
    </submittedName>
</protein>
<name>A0A1M6GF62_9FLAO</name>
<dbReference type="InterPro" id="IPR036737">
    <property type="entry name" value="OmpA-like_sf"/>
</dbReference>
<dbReference type="STRING" id="415425.SAMN05444363_2584"/>
<keyword evidence="6" id="KW-1185">Reference proteome</keyword>
<dbReference type="PANTHER" id="PTHR30329">
    <property type="entry name" value="STATOR ELEMENT OF FLAGELLAR MOTOR COMPLEX"/>
    <property type="match status" value="1"/>
</dbReference>
<evidence type="ECO:0000256" key="3">
    <source>
        <dbReference type="SAM" id="Phobius"/>
    </source>
</evidence>
<evidence type="ECO:0000256" key="1">
    <source>
        <dbReference type="PROSITE-ProRule" id="PRU00473"/>
    </source>
</evidence>
<gene>
    <name evidence="5" type="ORF">SAMN05444363_2584</name>
</gene>
<dbReference type="EMBL" id="FQZI01000005">
    <property type="protein sequence ID" value="SHJ08595.1"/>
    <property type="molecule type" value="Genomic_DNA"/>
</dbReference>
<dbReference type="AlphaFoldDB" id="A0A1M6GF62"/>
<dbReference type="Proteomes" id="UP000184488">
    <property type="component" value="Unassembled WGS sequence"/>
</dbReference>
<dbReference type="InterPro" id="IPR050330">
    <property type="entry name" value="Bact_OuterMem_StrucFunc"/>
</dbReference>
<evidence type="ECO:0000259" key="4">
    <source>
        <dbReference type="PROSITE" id="PS51123"/>
    </source>
</evidence>
<dbReference type="PROSITE" id="PS51123">
    <property type="entry name" value="OMPA_2"/>
    <property type="match status" value="1"/>
</dbReference>
<dbReference type="GO" id="GO:0016020">
    <property type="term" value="C:membrane"/>
    <property type="evidence" value="ECO:0007669"/>
    <property type="project" value="UniProtKB-UniRule"/>
</dbReference>
<dbReference type="PANTHER" id="PTHR30329:SF21">
    <property type="entry name" value="LIPOPROTEIN YIAD-RELATED"/>
    <property type="match status" value="1"/>
</dbReference>
<feature type="domain" description="OmpA-like" evidence="4">
    <location>
        <begin position="185"/>
        <end position="301"/>
    </location>
</feature>
<dbReference type="SUPFAM" id="SSF103088">
    <property type="entry name" value="OmpA-like"/>
    <property type="match status" value="2"/>
</dbReference>
<keyword evidence="3" id="KW-1133">Transmembrane helix</keyword>
<dbReference type="InterPro" id="IPR006665">
    <property type="entry name" value="OmpA-like"/>
</dbReference>
<evidence type="ECO:0000313" key="6">
    <source>
        <dbReference type="Proteomes" id="UP000184488"/>
    </source>
</evidence>
<keyword evidence="3" id="KW-0812">Transmembrane</keyword>
<dbReference type="Pfam" id="PF00691">
    <property type="entry name" value="OmpA"/>
    <property type="match status" value="2"/>
</dbReference>
<sequence length="301" mass="34413">MSKTKLYLLGIIITIVIGCFLYPRFCCEKCKMTDSKENKIVTPKSINSFEKKFEFSDETLEYSCETNFNFEKDRFNYSPPTDSCINIGIEKLKSYLSKNKEIRLEITGYTNITEKNTSAFPNLGFARANDVKNYFISKGIPSNRFEINGEIKNNLKIVEKRVIGPISFKLSKTQSFVKAENWNEIKDKYSSTPLVLNFDSNQTEISLSDSERESMAEIVKYIDNVANSKIICTGHTDNSGNRIRNIELGLERANFAKYYLIKNGMSESKIETYSKGQDEPISDNLTPEGKAKNRRTVITLK</sequence>